<evidence type="ECO:0008006" key="3">
    <source>
        <dbReference type="Google" id="ProtNLM"/>
    </source>
</evidence>
<name>A0A060SIE6_PYCCI</name>
<dbReference type="AlphaFoldDB" id="A0A060SIE6"/>
<organism evidence="1 2">
    <name type="scientific">Pycnoporus cinnabarinus</name>
    <name type="common">Cinnabar-red polypore</name>
    <name type="synonym">Trametes cinnabarina</name>
    <dbReference type="NCBI Taxonomy" id="5643"/>
    <lineage>
        <taxon>Eukaryota</taxon>
        <taxon>Fungi</taxon>
        <taxon>Dikarya</taxon>
        <taxon>Basidiomycota</taxon>
        <taxon>Agaricomycotina</taxon>
        <taxon>Agaricomycetes</taxon>
        <taxon>Polyporales</taxon>
        <taxon>Polyporaceae</taxon>
        <taxon>Trametes</taxon>
    </lineage>
</organism>
<dbReference type="Proteomes" id="UP000029665">
    <property type="component" value="Unassembled WGS sequence"/>
</dbReference>
<dbReference type="OrthoDB" id="2742338at2759"/>
<dbReference type="HOGENOM" id="CLU_619853_0_0_1"/>
<gene>
    <name evidence="1" type="ORF">BN946_scf184643.g2</name>
</gene>
<reference evidence="1" key="1">
    <citation type="submission" date="2014-01" db="EMBL/GenBank/DDBJ databases">
        <title>The genome of the white-rot fungus Pycnoporus cinnabarinus: a basidiomycete model with a versatile arsenal for lignocellulosic biomass breakdown.</title>
        <authorList>
            <person name="Levasseur A."/>
            <person name="Lomascolo A."/>
            <person name="Ruiz-Duenas F.J."/>
            <person name="Uzan E."/>
            <person name="Piumi F."/>
            <person name="Kues U."/>
            <person name="Ram A.F.J."/>
            <person name="Murat C."/>
            <person name="Haon M."/>
            <person name="Benoit I."/>
            <person name="Arfi Y."/>
            <person name="Chevret D."/>
            <person name="Drula E."/>
            <person name="Kwon M.J."/>
            <person name="Gouret P."/>
            <person name="Lesage-Meessen L."/>
            <person name="Lombard V."/>
            <person name="Mariette J."/>
            <person name="Noirot C."/>
            <person name="Park J."/>
            <person name="Patyshakuliyeva A."/>
            <person name="Wieneger R.A.B."/>
            <person name="Wosten H.A.B."/>
            <person name="Martin F."/>
            <person name="Coutinho P.M."/>
            <person name="de Vries R."/>
            <person name="Martinez A.T."/>
            <person name="Klopp C."/>
            <person name="Pontarotti P."/>
            <person name="Henrissat B."/>
            <person name="Record E."/>
        </authorList>
    </citation>
    <scope>NUCLEOTIDE SEQUENCE [LARGE SCALE GENOMIC DNA]</scope>
    <source>
        <strain evidence="1">BRFM137</strain>
    </source>
</reference>
<sequence length="442" mass="49314">MHILKGDVTLWSLEPQIAPFYSFMLADSAFRLPLLLNLGLNFHTLSVDGASSLNKLLRYLAAATYLRRLTLLEPESTFESYPMLSRTVQGFTCLQSIQLIGAGEASINVLNNIQSSLVSVDIEYLLDQDEEWIGIPSLHQSRSTLCDLTLKYGAVVGFDLVNKCVYSNGTQVALPDSSVRDVHEVIRAFPRLQRLEALGTGRCNTFDELRAFNQARQRELGSWSRLEEYCGPVCTLYELAIACPIASLHLTSDFGDNMMDPAMLMAVLSDAHPLKLSLQAHGYLCEQHPVFLSLFRQNSLRNLGTLVLEEWIATFEGGSEEVDWVKILDSLVDNIIAPLHFLEYFELYLCGDSSHWTGSITAEAKRFLLSSLERQLAVWDAAAFVSRARAANGNSALVLVIKYWDQAAKTTRIVDLSQRGARADKREGPYHVTAPGAFREAR</sequence>
<evidence type="ECO:0000313" key="1">
    <source>
        <dbReference type="EMBL" id="CDO74262.1"/>
    </source>
</evidence>
<proteinExistence type="predicted"/>
<evidence type="ECO:0000313" key="2">
    <source>
        <dbReference type="Proteomes" id="UP000029665"/>
    </source>
</evidence>
<accession>A0A060SIE6</accession>
<comment type="caution">
    <text evidence="1">The sequence shown here is derived from an EMBL/GenBank/DDBJ whole genome shotgun (WGS) entry which is preliminary data.</text>
</comment>
<protein>
    <recommendedName>
        <fullName evidence="3">F-box domain-containing protein</fullName>
    </recommendedName>
</protein>
<dbReference type="EMBL" id="CCBP010000142">
    <property type="protein sequence ID" value="CDO74262.1"/>
    <property type="molecule type" value="Genomic_DNA"/>
</dbReference>
<keyword evidence="2" id="KW-1185">Reference proteome</keyword>
<dbReference type="OMA" id="CSWEELP"/>